<sequence>MNDKQPGKLATHSTLTDRPSRCPIRLNYDFRVTHDQGHFLPLDGSDESLILQSRVKAPGSHISKADGSIQETIVCQEDIPRGFKVFESDIGSEGYDKSYLGQNQMW</sequence>
<dbReference type="KEGG" id="ang:An04g00540"/>
<dbReference type="AlphaFoldDB" id="A0AAJ8BQI4"/>
<reference evidence="1" key="1">
    <citation type="submission" date="2025-02" db="EMBL/GenBank/DDBJ databases">
        <authorList>
            <consortium name="NCBI Genome Project"/>
        </authorList>
    </citation>
    <scope>NUCLEOTIDE SEQUENCE</scope>
</reference>
<dbReference type="GeneID" id="84590795"/>
<gene>
    <name evidence="1" type="ORF">An04g00540</name>
</gene>
<name>A0AAJ8BQI4_ASPNG</name>
<reference evidence="1" key="2">
    <citation type="submission" date="2025-08" db="UniProtKB">
        <authorList>
            <consortium name="RefSeq"/>
        </authorList>
    </citation>
    <scope>IDENTIFICATION</scope>
</reference>
<dbReference type="VEuPathDB" id="FungiDB:An04g00540"/>
<accession>A0AAJ8BQI4</accession>
<dbReference type="RefSeq" id="XP_059600435.1">
    <property type="nucleotide sequence ID" value="XM_059747261.1"/>
</dbReference>
<protein>
    <submittedName>
        <fullName evidence="1">Uncharacterized protein</fullName>
    </submittedName>
</protein>
<evidence type="ECO:0000313" key="1">
    <source>
        <dbReference type="RefSeq" id="XP_059600435.1"/>
    </source>
</evidence>
<proteinExistence type="predicted"/>
<organism evidence="1">
    <name type="scientific">Aspergillus niger</name>
    <dbReference type="NCBI Taxonomy" id="5061"/>
    <lineage>
        <taxon>Eukaryota</taxon>
        <taxon>Fungi</taxon>
        <taxon>Dikarya</taxon>
        <taxon>Ascomycota</taxon>
        <taxon>Pezizomycotina</taxon>
        <taxon>Eurotiomycetes</taxon>
        <taxon>Eurotiomycetidae</taxon>
        <taxon>Eurotiales</taxon>
        <taxon>Aspergillaceae</taxon>
        <taxon>Aspergillus</taxon>
        <taxon>Aspergillus subgen. Circumdati</taxon>
    </lineage>
</organism>